<evidence type="ECO:0000313" key="3">
    <source>
        <dbReference type="Proteomes" id="UP000184050"/>
    </source>
</evidence>
<dbReference type="Pfam" id="PF12728">
    <property type="entry name" value="HTH_17"/>
    <property type="match status" value="1"/>
</dbReference>
<feature type="domain" description="Helix-turn-helix" evidence="1">
    <location>
        <begin position="11"/>
        <end position="55"/>
    </location>
</feature>
<dbReference type="AlphaFoldDB" id="A0A1M6JM07"/>
<dbReference type="SUPFAM" id="SSF46955">
    <property type="entry name" value="Putative DNA-binding domain"/>
    <property type="match status" value="1"/>
</dbReference>
<gene>
    <name evidence="2" type="ORF">SAMN05444280_12075</name>
</gene>
<name>A0A1M6JM07_9BACT</name>
<organism evidence="2 3">
    <name type="scientific">Tangfeifania diversioriginum</name>
    <dbReference type="NCBI Taxonomy" id="1168035"/>
    <lineage>
        <taxon>Bacteria</taxon>
        <taxon>Pseudomonadati</taxon>
        <taxon>Bacteroidota</taxon>
        <taxon>Bacteroidia</taxon>
        <taxon>Marinilabiliales</taxon>
        <taxon>Prolixibacteraceae</taxon>
        <taxon>Tangfeifania</taxon>
    </lineage>
</organism>
<protein>
    <submittedName>
        <fullName evidence="2">Helix-turn-helix domain-containing protein</fullName>
    </submittedName>
</protein>
<proteinExistence type="predicted"/>
<dbReference type="STRING" id="1168035.SAMN05444280_12075"/>
<dbReference type="EMBL" id="FQZE01000020">
    <property type="protein sequence ID" value="SHJ47703.1"/>
    <property type="molecule type" value="Genomic_DNA"/>
</dbReference>
<sequence>METLKNNNFNWLRSKDVREMLGISDSTLQTMRIKGTIPAYKLGATWFYREDEILETLFENKNQNVAV</sequence>
<accession>A0A1M6JM07</accession>
<evidence type="ECO:0000259" key="1">
    <source>
        <dbReference type="Pfam" id="PF12728"/>
    </source>
</evidence>
<dbReference type="Proteomes" id="UP000184050">
    <property type="component" value="Unassembled WGS sequence"/>
</dbReference>
<dbReference type="InterPro" id="IPR009061">
    <property type="entry name" value="DNA-bd_dom_put_sf"/>
</dbReference>
<dbReference type="InterPro" id="IPR041657">
    <property type="entry name" value="HTH_17"/>
</dbReference>
<dbReference type="OrthoDB" id="1002363at2"/>
<evidence type="ECO:0000313" key="2">
    <source>
        <dbReference type="EMBL" id="SHJ47703.1"/>
    </source>
</evidence>
<dbReference type="PANTHER" id="PTHR34585:SF22">
    <property type="entry name" value="HELIX-TURN-HELIX DOMAIN-CONTAINING PROTEIN"/>
    <property type="match status" value="1"/>
</dbReference>
<dbReference type="RefSeq" id="WP_073170232.1">
    <property type="nucleotide sequence ID" value="NZ_FQZE01000020.1"/>
</dbReference>
<dbReference type="PANTHER" id="PTHR34585">
    <property type="match status" value="1"/>
</dbReference>
<reference evidence="2 3" key="1">
    <citation type="submission" date="2016-11" db="EMBL/GenBank/DDBJ databases">
        <authorList>
            <person name="Jaros S."/>
            <person name="Januszkiewicz K."/>
            <person name="Wedrychowicz H."/>
        </authorList>
    </citation>
    <scope>NUCLEOTIDE SEQUENCE [LARGE SCALE GENOMIC DNA]</scope>
    <source>
        <strain evidence="2 3">DSM 27063</strain>
    </source>
</reference>
<keyword evidence="3" id="KW-1185">Reference proteome</keyword>